<name>A0A2T0AVF8_9FIRM</name>
<protein>
    <recommendedName>
        <fullName evidence="1">PIN domain-containing protein</fullName>
    </recommendedName>
</protein>
<comment type="caution">
    <text evidence="2">The sequence shown here is derived from an EMBL/GenBank/DDBJ whole genome shotgun (WGS) entry which is preliminary data.</text>
</comment>
<evidence type="ECO:0000313" key="3">
    <source>
        <dbReference type="Proteomes" id="UP000238415"/>
    </source>
</evidence>
<dbReference type="InterPro" id="IPR029060">
    <property type="entry name" value="PIN-like_dom_sf"/>
</dbReference>
<proteinExistence type="predicted"/>
<accession>A0A2T0AVF8</accession>
<keyword evidence="3" id="KW-1185">Reference proteome</keyword>
<dbReference type="AlphaFoldDB" id="A0A2T0AVF8"/>
<dbReference type="EMBL" id="PVXM01000007">
    <property type="protein sequence ID" value="PRR74653.1"/>
    <property type="molecule type" value="Genomic_DNA"/>
</dbReference>
<dbReference type="InterPro" id="IPR002716">
    <property type="entry name" value="PIN_dom"/>
</dbReference>
<sequence>MREEREKLRNNVAEHTRERVFLDSSVLLTAACHEHSDSAKLLGRCKEGNMLGIVSQTVLNECYRKLNRHPELQRKFDELARHLEVVEVSDKDIEKYTTIADPNDRHVLAGAEAGCADYLVTLDWKHFLSSSAKKRLAGYPIPRVFPGILTSPFREEQLPRIAISITEGTFAIGVDPQWTSKTIQHAGRPFVVLDFPGVFSIWYEPARFQLKMRTEVYESPIVLTFHRYIDDSDAFLCIATWDVVQGFTCMLDGKLQTIRRRWQKVPAESRLWIGSDRNGANQINGLVIFHGWPRALTEKEMRRVFEGGYVILPEKPASLTNSIV</sequence>
<dbReference type="OrthoDB" id="211933at2"/>
<gene>
    <name evidence="2" type="ORF">MOHU_06340</name>
</gene>
<dbReference type="PANTHER" id="PTHR34610">
    <property type="entry name" value="SSL7007 PROTEIN"/>
    <property type="match status" value="1"/>
</dbReference>
<dbReference type="SMART" id="SM00670">
    <property type="entry name" value="PINc"/>
    <property type="match status" value="1"/>
</dbReference>
<dbReference type="RefSeq" id="WP_106004656.1">
    <property type="nucleotide sequence ID" value="NZ_CP136419.1"/>
</dbReference>
<feature type="domain" description="PIN" evidence="1">
    <location>
        <begin position="18"/>
        <end position="128"/>
    </location>
</feature>
<dbReference type="InterPro" id="IPR002850">
    <property type="entry name" value="PIN_toxin-like"/>
</dbReference>
<dbReference type="PANTHER" id="PTHR34610:SF4">
    <property type="entry name" value="SLL8027 PROTEIN"/>
    <property type="match status" value="1"/>
</dbReference>
<evidence type="ECO:0000259" key="1">
    <source>
        <dbReference type="SMART" id="SM00670"/>
    </source>
</evidence>
<reference evidence="2 3" key="1">
    <citation type="submission" date="2018-03" db="EMBL/GenBank/DDBJ databases">
        <title>Genome sequence of Moorella humiferrea DSM 23265.</title>
        <authorList>
            <person name="Poehlein A."/>
            <person name="Daniel R."/>
        </authorList>
    </citation>
    <scope>NUCLEOTIDE SEQUENCE [LARGE SCALE GENOMIC DNA]</scope>
    <source>
        <strain evidence="2 3">DSM 23265</strain>
    </source>
</reference>
<dbReference type="Proteomes" id="UP000238415">
    <property type="component" value="Unassembled WGS sequence"/>
</dbReference>
<dbReference type="SUPFAM" id="SSF88723">
    <property type="entry name" value="PIN domain-like"/>
    <property type="match status" value="1"/>
</dbReference>
<organism evidence="2 3">
    <name type="scientific">Neomoorella humiferrea</name>
    <dbReference type="NCBI Taxonomy" id="676965"/>
    <lineage>
        <taxon>Bacteria</taxon>
        <taxon>Bacillati</taxon>
        <taxon>Bacillota</taxon>
        <taxon>Clostridia</taxon>
        <taxon>Neomoorellales</taxon>
        <taxon>Neomoorellaceae</taxon>
        <taxon>Neomoorella</taxon>
    </lineage>
</organism>
<dbReference type="Pfam" id="PF13470">
    <property type="entry name" value="PIN_3"/>
    <property type="match status" value="1"/>
</dbReference>
<evidence type="ECO:0000313" key="2">
    <source>
        <dbReference type="EMBL" id="PRR74653.1"/>
    </source>
</evidence>